<reference evidence="9" key="2">
    <citation type="submission" date="2021-04" db="EMBL/GenBank/DDBJ databases">
        <authorList>
            <person name="Karlyshev A.V."/>
        </authorList>
    </citation>
    <scope>NUCLEOTIDE SEQUENCE</scope>
    <source>
        <strain evidence="9">LMG 29479</strain>
    </source>
</reference>
<evidence type="ECO:0000256" key="4">
    <source>
        <dbReference type="ARBA" id="ARBA00023027"/>
    </source>
</evidence>
<keyword evidence="4 7" id="KW-0520">NAD</keyword>
<evidence type="ECO:0000256" key="5">
    <source>
        <dbReference type="ARBA" id="ARBA00023204"/>
    </source>
</evidence>
<dbReference type="InterPro" id="IPR013840">
    <property type="entry name" value="DNAligase_N"/>
</dbReference>
<evidence type="ECO:0000313" key="9">
    <source>
        <dbReference type="EMBL" id="MBR0562906.1"/>
    </source>
</evidence>
<organism evidence="9">
    <name type="scientific">Coralloluteibacterium stylophorae</name>
    <dbReference type="NCBI Taxonomy" id="1776034"/>
    <lineage>
        <taxon>Bacteria</taxon>
        <taxon>Pseudomonadati</taxon>
        <taxon>Pseudomonadota</taxon>
        <taxon>Gammaproteobacteria</taxon>
        <taxon>Lysobacterales</taxon>
        <taxon>Lysobacteraceae</taxon>
        <taxon>Coralloluteibacterium</taxon>
    </lineage>
</organism>
<dbReference type="EMBL" id="JAGQFT020000013">
    <property type="protein sequence ID" value="MBS7458716.1"/>
    <property type="molecule type" value="Genomic_DNA"/>
</dbReference>
<sequence>MLFATVAGRAADCPEWDAATAGRERAALVARLADWDAAYHRDGRALVSDAVYDEAREREAHWRACFAPGAAAPDALAEAGGSDVHPFAQRGLEKRDARGIEAWLHETDAPVWMQPKVDGVAVTLVYRDGRLRRAISRGDGSTGQDWTGRVLALSRVPRALQDAPPTLVVQGELYWHADGHAQARDGGAGLRARAAGALARTEPDAAARAGIRFFAWDWPAGPLGVGERMRALEAMGFADVVRLTVAVADMAAARAQRQRWHVGALPFASDGAVLRRDREQPVQADDHAPPRDAVAWKYPPESVLATVRAVDFGIGRTGRITPRLELEPVRIDDRTVRRVGLGSVARWRALDVLPGDTVEVAAAGGVVPRLESVAWRAQARKPVAAPDPHRYGLLTCWTPAPGCRRQFLARAEWLSDALDLRGVGTGTWRRMIEAGQLDTLLAWLQPTPDAPERLREAAATARSRPLQTWLRALGAPPGFDSVDGDFAARAALSPEEWSRRPGIGAGRARDLRAFFAAPEVLALAAQLRAAGIDGF</sequence>
<protein>
    <recommendedName>
        <fullName evidence="7">DNA ligase B</fullName>
        <ecNumber evidence="7">6.5.1.2</ecNumber>
    </recommendedName>
    <alternativeName>
        <fullName evidence="7">Polydeoxyribonucleotide synthase [NAD(+)] B</fullName>
    </alternativeName>
</protein>
<dbReference type="SUPFAM" id="SSF56091">
    <property type="entry name" value="DNA ligase/mRNA capping enzyme, catalytic domain"/>
    <property type="match status" value="1"/>
</dbReference>
<dbReference type="HAMAP" id="MF_01587">
    <property type="entry name" value="DNA_ligase_B"/>
    <property type="match status" value="1"/>
</dbReference>
<dbReference type="GO" id="GO:0003911">
    <property type="term" value="F:DNA ligase (NAD+) activity"/>
    <property type="evidence" value="ECO:0007669"/>
    <property type="project" value="UniProtKB-UniRule"/>
</dbReference>
<dbReference type="Proteomes" id="UP000675747">
    <property type="component" value="Unassembled WGS sequence"/>
</dbReference>
<evidence type="ECO:0000256" key="1">
    <source>
        <dbReference type="ARBA" id="ARBA00022598"/>
    </source>
</evidence>
<feature type="active site" description="N6-AMP-lysine intermediate" evidence="7">
    <location>
        <position position="116"/>
    </location>
</feature>
<evidence type="ECO:0000256" key="3">
    <source>
        <dbReference type="ARBA" id="ARBA00022763"/>
    </source>
</evidence>
<evidence type="ECO:0000313" key="10">
    <source>
        <dbReference type="EMBL" id="MBS7458716.1"/>
    </source>
</evidence>
<dbReference type="NCBIfam" id="NF005987">
    <property type="entry name" value="PRK08097.1"/>
    <property type="match status" value="1"/>
</dbReference>
<dbReference type="SUPFAM" id="SSF50249">
    <property type="entry name" value="Nucleic acid-binding proteins"/>
    <property type="match status" value="1"/>
</dbReference>
<keyword evidence="5 7" id="KW-0234">DNA repair</keyword>
<gene>
    <name evidence="7 9" type="primary">ligB</name>
    <name evidence="10" type="ORF">KB893_016365</name>
    <name evidence="9" type="ORF">KB893_10315</name>
</gene>
<accession>A0A8J7VVW3</accession>
<comment type="caution">
    <text evidence="9">The sequence shown here is derived from an EMBL/GenBank/DDBJ whole genome shotgun (WGS) entry which is preliminary data.</text>
</comment>
<dbReference type="PANTHER" id="PTHR47810">
    <property type="entry name" value="DNA LIGASE"/>
    <property type="match status" value="1"/>
</dbReference>
<dbReference type="GO" id="GO:0006260">
    <property type="term" value="P:DNA replication"/>
    <property type="evidence" value="ECO:0007669"/>
    <property type="project" value="UniProtKB-KW"/>
</dbReference>
<dbReference type="GO" id="GO:0006281">
    <property type="term" value="P:DNA repair"/>
    <property type="evidence" value="ECO:0007669"/>
    <property type="project" value="UniProtKB-KW"/>
</dbReference>
<evidence type="ECO:0000256" key="7">
    <source>
        <dbReference type="HAMAP-Rule" id="MF_01587"/>
    </source>
</evidence>
<comment type="catalytic activity">
    <reaction evidence="6 7">
        <text>NAD(+) + (deoxyribonucleotide)n-3'-hydroxyl + 5'-phospho-(deoxyribonucleotide)m = (deoxyribonucleotide)n+m + AMP + beta-nicotinamide D-nucleotide.</text>
        <dbReference type="EC" id="6.5.1.2"/>
    </reaction>
</comment>
<evidence type="ECO:0000313" key="11">
    <source>
        <dbReference type="Proteomes" id="UP000675747"/>
    </source>
</evidence>
<dbReference type="SMART" id="SM00532">
    <property type="entry name" value="LIGANc"/>
    <property type="match status" value="1"/>
</dbReference>
<evidence type="ECO:0000256" key="6">
    <source>
        <dbReference type="ARBA" id="ARBA00034005"/>
    </source>
</evidence>
<keyword evidence="1 7" id="KW-0436">Ligase</keyword>
<comment type="function">
    <text evidence="7">Catalyzes the formation of phosphodiester linkages between 5'-phosphoryl and 3'-hydroxyl groups in double-stranded DNA using NAD as a coenzyme and as the energy source for the reaction.</text>
</comment>
<dbReference type="Pfam" id="PF03120">
    <property type="entry name" value="OB_DNA_ligase"/>
    <property type="match status" value="1"/>
</dbReference>
<dbReference type="InterPro" id="IPR013839">
    <property type="entry name" value="DNAligase_adenylation"/>
</dbReference>
<dbReference type="InterPro" id="IPR050326">
    <property type="entry name" value="NAD_dep_DNA_ligaseB"/>
</dbReference>
<dbReference type="InterPro" id="IPR010994">
    <property type="entry name" value="RuvA_2-like"/>
</dbReference>
<evidence type="ECO:0000259" key="8">
    <source>
        <dbReference type="SMART" id="SM00532"/>
    </source>
</evidence>
<reference evidence="10 11" key="1">
    <citation type="journal article" date="2021" name="Microbiol. Resour. Announc.">
        <title>Draft Genome Sequence of Coralloluteibacterium stylophorae LMG 29479T.</title>
        <authorList>
            <person name="Karlyshev A.V."/>
            <person name="Kudryashova E.B."/>
            <person name="Ariskina E.V."/>
            <person name="Conroy A.P."/>
            <person name="Abidueva E.Y."/>
        </authorList>
    </citation>
    <scope>NUCLEOTIDE SEQUENCE [LARGE SCALE GENOMIC DNA]</scope>
    <source>
        <strain evidence="10 11">LMG 29479</strain>
    </source>
</reference>
<comment type="similarity">
    <text evidence="7">Belongs to the NAD-dependent DNA ligase family. LigB subfamily.</text>
</comment>
<name>A0A8J7VVW3_9GAMM</name>
<dbReference type="Pfam" id="PF01653">
    <property type="entry name" value="DNA_ligase_aden"/>
    <property type="match status" value="1"/>
</dbReference>
<dbReference type="SUPFAM" id="SSF47781">
    <property type="entry name" value="RuvA domain 2-like"/>
    <property type="match status" value="1"/>
</dbReference>
<dbReference type="AlphaFoldDB" id="A0A8J7VVW3"/>
<proteinExistence type="inferred from homology"/>
<keyword evidence="2 7" id="KW-0235">DNA replication</keyword>
<keyword evidence="3 7" id="KW-0227">DNA damage</keyword>
<dbReference type="Gene3D" id="2.40.50.140">
    <property type="entry name" value="Nucleic acid-binding proteins"/>
    <property type="match status" value="1"/>
</dbReference>
<dbReference type="EMBL" id="JAGQFT010000082">
    <property type="protein sequence ID" value="MBR0562906.1"/>
    <property type="molecule type" value="Genomic_DNA"/>
</dbReference>
<feature type="domain" description="NAD-dependent DNA ligase N-terminal" evidence="8">
    <location>
        <begin position="20"/>
        <end position="417"/>
    </location>
</feature>
<dbReference type="PANTHER" id="PTHR47810:SF1">
    <property type="entry name" value="DNA LIGASE B"/>
    <property type="match status" value="1"/>
</dbReference>
<dbReference type="InterPro" id="IPR004150">
    <property type="entry name" value="NAD_DNA_ligase_OB"/>
</dbReference>
<dbReference type="InterPro" id="IPR020923">
    <property type="entry name" value="DNA_ligase_B"/>
</dbReference>
<dbReference type="EC" id="6.5.1.2" evidence="7"/>
<dbReference type="Gene3D" id="3.30.470.30">
    <property type="entry name" value="DNA ligase/mRNA capping enzyme"/>
    <property type="match status" value="1"/>
</dbReference>
<keyword evidence="11" id="KW-1185">Reference proteome</keyword>
<dbReference type="InterPro" id="IPR012340">
    <property type="entry name" value="NA-bd_OB-fold"/>
</dbReference>
<evidence type="ECO:0000256" key="2">
    <source>
        <dbReference type="ARBA" id="ARBA00022705"/>
    </source>
</evidence>